<evidence type="ECO:0000256" key="1">
    <source>
        <dbReference type="ARBA" id="ARBA00022490"/>
    </source>
</evidence>
<organism evidence="10 11">
    <name type="scientific">Sphingomonas vulcanisoli</name>
    <dbReference type="NCBI Taxonomy" id="1658060"/>
    <lineage>
        <taxon>Bacteria</taxon>
        <taxon>Pseudomonadati</taxon>
        <taxon>Pseudomonadota</taxon>
        <taxon>Alphaproteobacteria</taxon>
        <taxon>Sphingomonadales</taxon>
        <taxon>Sphingomonadaceae</taxon>
        <taxon>Sphingomonas</taxon>
    </lineage>
</organism>
<comment type="function">
    <text evidence="8">Transfers a GMP moiety from GTP to Mo-molybdopterin (Mo-MPT) cofactor (Moco or molybdenum cofactor) to form Mo-molybdopterin guanine dinucleotide (Mo-MGD) cofactor.</text>
</comment>
<keyword evidence="6 8" id="KW-0342">GTP-binding</keyword>
<gene>
    <name evidence="8" type="primary">mobA</name>
    <name evidence="10" type="ORF">FHS31_002034</name>
</gene>
<comment type="caution">
    <text evidence="8">Lacks conserved residue(s) required for the propagation of feature annotation.</text>
</comment>
<feature type="binding site" evidence="8">
    <location>
        <position position="89"/>
    </location>
    <ligand>
        <name>GTP</name>
        <dbReference type="ChEBI" id="CHEBI:37565"/>
    </ligand>
</feature>
<keyword evidence="4 8" id="KW-0547">Nucleotide-binding</keyword>
<comment type="subunit">
    <text evidence="8">Monomer.</text>
</comment>
<dbReference type="EMBL" id="JAAOZC010000004">
    <property type="protein sequence ID" value="NIJ08417.1"/>
    <property type="molecule type" value="Genomic_DNA"/>
</dbReference>
<dbReference type="InterPro" id="IPR029044">
    <property type="entry name" value="Nucleotide-diphossugar_trans"/>
</dbReference>
<dbReference type="PANTHER" id="PTHR19136">
    <property type="entry name" value="MOLYBDENUM COFACTOR GUANYLYLTRANSFERASE"/>
    <property type="match status" value="1"/>
</dbReference>
<dbReference type="Proteomes" id="UP000727456">
    <property type="component" value="Unassembled WGS sequence"/>
</dbReference>
<evidence type="ECO:0000256" key="5">
    <source>
        <dbReference type="ARBA" id="ARBA00022842"/>
    </source>
</evidence>
<evidence type="ECO:0000256" key="4">
    <source>
        <dbReference type="ARBA" id="ARBA00022741"/>
    </source>
</evidence>
<comment type="similarity">
    <text evidence="8">Belongs to the MobA family.</text>
</comment>
<evidence type="ECO:0000256" key="8">
    <source>
        <dbReference type="HAMAP-Rule" id="MF_00316"/>
    </source>
</evidence>
<comment type="caution">
    <text evidence="10">The sequence shown here is derived from an EMBL/GenBank/DDBJ whole genome shotgun (WGS) entry which is preliminary data.</text>
</comment>
<dbReference type="GO" id="GO:0061603">
    <property type="term" value="F:molybdenum cofactor guanylyltransferase activity"/>
    <property type="evidence" value="ECO:0007669"/>
    <property type="project" value="UniProtKB-EC"/>
</dbReference>
<evidence type="ECO:0000256" key="6">
    <source>
        <dbReference type="ARBA" id="ARBA00023134"/>
    </source>
</evidence>
<keyword evidence="7 8" id="KW-0501">Molybdenum cofactor biosynthesis</keyword>
<dbReference type="HAMAP" id="MF_00316">
    <property type="entry name" value="MobA"/>
    <property type="match status" value="1"/>
</dbReference>
<evidence type="ECO:0000256" key="2">
    <source>
        <dbReference type="ARBA" id="ARBA00022679"/>
    </source>
</evidence>
<dbReference type="RefSeq" id="WP_167073247.1">
    <property type="nucleotide sequence ID" value="NZ_JAAOZC010000004.1"/>
</dbReference>
<dbReference type="Pfam" id="PF12804">
    <property type="entry name" value="NTP_transf_3"/>
    <property type="match status" value="1"/>
</dbReference>
<evidence type="ECO:0000313" key="11">
    <source>
        <dbReference type="Proteomes" id="UP000727456"/>
    </source>
</evidence>
<evidence type="ECO:0000313" key="10">
    <source>
        <dbReference type="EMBL" id="NIJ08417.1"/>
    </source>
</evidence>
<evidence type="ECO:0000256" key="3">
    <source>
        <dbReference type="ARBA" id="ARBA00022723"/>
    </source>
</evidence>
<feature type="binding site" evidence="8">
    <location>
        <position position="20"/>
    </location>
    <ligand>
        <name>GTP</name>
        <dbReference type="ChEBI" id="CHEBI:37565"/>
    </ligand>
</feature>
<keyword evidence="1 8" id="KW-0963">Cytoplasm</keyword>
<name>A0ABX0TSE3_9SPHN</name>
<dbReference type="InterPro" id="IPR013482">
    <property type="entry name" value="Molybde_CF_guanTrfase"/>
</dbReference>
<dbReference type="PANTHER" id="PTHR19136:SF81">
    <property type="entry name" value="MOLYBDENUM COFACTOR GUANYLYLTRANSFERASE"/>
    <property type="match status" value="1"/>
</dbReference>
<accession>A0ABX0TSE3</accession>
<comment type="subcellular location">
    <subcellularLocation>
        <location evidence="8">Cytoplasm</location>
    </subcellularLocation>
</comment>
<dbReference type="InterPro" id="IPR025877">
    <property type="entry name" value="MobA-like_NTP_Trfase"/>
</dbReference>
<dbReference type="CDD" id="cd02503">
    <property type="entry name" value="MobA"/>
    <property type="match status" value="1"/>
</dbReference>
<keyword evidence="2 8" id="KW-0808">Transferase</keyword>
<keyword evidence="3 8" id="KW-0479">Metal-binding</keyword>
<feature type="domain" description="MobA-like NTP transferase" evidence="9">
    <location>
        <begin position="5"/>
        <end position="129"/>
    </location>
</feature>
<proteinExistence type="inferred from homology"/>
<feature type="binding site" evidence="8">
    <location>
        <position position="89"/>
    </location>
    <ligand>
        <name>Mg(2+)</name>
        <dbReference type="ChEBI" id="CHEBI:18420"/>
    </ligand>
</feature>
<sequence length="185" mass="19673">MRLLGAVLAGGRSRRFGSDKAMALLDGYALLDWATRALEEHVEQIVLCGREGGLADRPAPDLGPLGGLNAAVHFGWSNGFDAVLSVPCDTPAIPTEAVTHLLAAEAPAYLSSCPVVGLWPCALYDRLDTYLCGEDRSMRGWANHIGATPLATADRIANINTSEDLDALTAMAWRTTPPTGSRTRD</sequence>
<dbReference type="SUPFAM" id="SSF53448">
    <property type="entry name" value="Nucleotide-diphospho-sugar transferases"/>
    <property type="match status" value="1"/>
</dbReference>
<dbReference type="EC" id="2.7.7.77" evidence="8"/>
<feature type="binding site" evidence="8">
    <location>
        <position position="61"/>
    </location>
    <ligand>
        <name>GTP</name>
        <dbReference type="ChEBI" id="CHEBI:37565"/>
    </ligand>
</feature>
<comment type="catalytic activity">
    <reaction evidence="8">
        <text>Mo-molybdopterin + GTP + H(+) = Mo-molybdopterin guanine dinucleotide + diphosphate</text>
        <dbReference type="Rhea" id="RHEA:34243"/>
        <dbReference type="ChEBI" id="CHEBI:15378"/>
        <dbReference type="ChEBI" id="CHEBI:33019"/>
        <dbReference type="ChEBI" id="CHEBI:37565"/>
        <dbReference type="ChEBI" id="CHEBI:71302"/>
        <dbReference type="ChEBI" id="CHEBI:71310"/>
        <dbReference type="EC" id="2.7.7.77"/>
    </reaction>
</comment>
<evidence type="ECO:0000256" key="7">
    <source>
        <dbReference type="ARBA" id="ARBA00023150"/>
    </source>
</evidence>
<dbReference type="Gene3D" id="3.90.550.10">
    <property type="entry name" value="Spore Coat Polysaccharide Biosynthesis Protein SpsA, Chain A"/>
    <property type="match status" value="1"/>
</dbReference>
<reference evidence="10 11" key="1">
    <citation type="submission" date="2020-03" db="EMBL/GenBank/DDBJ databases">
        <title>Genomic Encyclopedia of Type Strains, Phase III (KMG-III): the genomes of soil and plant-associated and newly described type strains.</title>
        <authorList>
            <person name="Whitman W."/>
        </authorList>
    </citation>
    <scope>NUCLEOTIDE SEQUENCE [LARGE SCALE GENOMIC DNA]</scope>
    <source>
        <strain evidence="10 11">CECT 8804</strain>
    </source>
</reference>
<keyword evidence="5 8" id="KW-0460">Magnesium</keyword>
<comment type="domain">
    <text evidence="8">The N-terminal domain determines nucleotide recognition and specific binding, while the C-terminal domain determines the specific binding to the target protein.</text>
</comment>
<feature type="binding site" evidence="8">
    <location>
        <begin position="8"/>
        <end position="10"/>
    </location>
    <ligand>
        <name>GTP</name>
        <dbReference type="ChEBI" id="CHEBI:37565"/>
    </ligand>
</feature>
<protein>
    <recommendedName>
        <fullName evidence="8">Molybdenum cofactor guanylyltransferase</fullName>
        <shortName evidence="8">MoCo guanylyltransferase</shortName>
        <ecNumber evidence="8">2.7.7.77</ecNumber>
    </recommendedName>
    <alternativeName>
        <fullName evidence="8">GTP:molybdopterin guanylyltransferase</fullName>
    </alternativeName>
    <alternativeName>
        <fullName evidence="8">Mo-MPT guanylyltransferase</fullName>
    </alternativeName>
    <alternativeName>
        <fullName evidence="8">Molybdopterin guanylyltransferase</fullName>
    </alternativeName>
    <alternativeName>
        <fullName evidence="8">Molybdopterin-guanine dinucleotide synthase</fullName>
        <shortName evidence="8">MGD synthase</shortName>
    </alternativeName>
</protein>
<evidence type="ECO:0000259" key="9">
    <source>
        <dbReference type="Pfam" id="PF12804"/>
    </source>
</evidence>
<keyword evidence="10" id="KW-0548">Nucleotidyltransferase</keyword>
<comment type="cofactor">
    <cofactor evidence="8">
        <name>Mg(2+)</name>
        <dbReference type="ChEBI" id="CHEBI:18420"/>
    </cofactor>
</comment>
<keyword evidence="11" id="KW-1185">Reference proteome</keyword>